<dbReference type="OrthoDB" id="79252at2759"/>
<keyword evidence="3" id="KW-1185">Reference proteome</keyword>
<dbReference type="AlphaFoldDB" id="A0A5B6USR7"/>
<gene>
    <name evidence="2" type="ORF">EPI10_026733</name>
</gene>
<proteinExistence type="predicted"/>
<dbReference type="EMBL" id="SMMG02000009">
    <property type="protein sequence ID" value="KAA3460027.1"/>
    <property type="molecule type" value="Genomic_DNA"/>
</dbReference>
<feature type="compositionally biased region" description="Basic and acidic residues" evidence="1">
    <location>
        <begin position="45"/>
        <end position="69"/>
    </location>
</feature>
<organism evidence="2 3">
    <name type="scientific">Gossypium australe</name>
    <dbReference type="NCBI Taxonomy" id="47621"/>
    <lineage>
        <taxon>Eukaryota</taxon>
        <taxon>Viridiplantae</taxon>
        <taxon>Streptophyta</taxon>
        <taxon>Embryophyta</taxon>
        <taxon>Tracheophyta</taxon>
        <taxon>Spermatophyta</taxon>
        <taxon>Magnoliopsida</taxon>
        <taxon>eudicotyledons</taxon>
        <taxon>Gunneridae</taxon>
        <taxon>Pentapetalae</taxon>
        <taxon>rosids</taxon>
        <taxon>malvids</taxon>
        <taxon>Malvales</taxon>
        <taxon>Malvaceae</taxon>
        <taxon>Malvoideae</taxon>
        <taxon>Gossypium</taxon>
    </lineage>
</organism>
<comment type="caution">
    <text evidence="2">The sequence shown here is derived from an EMBL/GenBank/DDBJ whole genome shotgun (WGS) entry which is preliminary data.</text>
</comment>
<accession>A0A5B6USR7</accession>
<evidence type="ECO:0000313" key="2">
    <source>
        <dbReference type="EMBL" id="KAA3460027.1"/>
    </source>
</evidence>
<protein>
    <submittedName>
        <fullName evidence="2">Serine-rich adhesin for platelets-like isoform X1</fullName>
    </submittedName>
</protein>
<reference evidence="3" key="1">
    <citation type="journal article" date="2019" name="Plant Biotechnol. J.">
        <title>Genome sequencing of the Australian wild diploid species Gossypium australe highlights disease resistance and delayed gland morphogenesis.</title>
        <authorList>
            <person name="Cai Y."/>
            <person name="Cai X."/>
            <person name="Wang Q."/>
            <person name="Wang P."/>
            <person name="Zhang Y."/>
            <person name="Cai C."/>
            <person name="Xu Y."/>
            <person name="Wang K."/>
            <person name="Zhou Z."/>
            <person name="Wang C."/>
            <person name="Geng S."/>
            <person name="Li B."/>
            <person name="Dong Q."/>
            <person name="Hou Y."/>
            <person name="Wang H."/>
            <person name="Ai P."/>
            <person name="Liu Z."/>
            <person name="Yi F."/>
            <person name="Sun M."/>
            <person name="An G."/>
            <person name="Cheng J."/>
            <person name="Zhang Y."/>
            <person name="Shi Q."/>
            <person name="Xie Y."/>
            <person name="Shi X."/>
            <person name="Chang Y."/>
            <person name="Huang F."/>
            <person name="Chen Y."/>
            <person name="Hong S."/>
            <person name="Mi L."/>
            <person name="Sun Q."/>
            <person name="Zhang L."/>
            <person name="Zhou B."/>
            <person name="Peng R."/>
            <person name="Zhang X."/>
            <person name="Liu F."/>
        </authorList>
    </citation>
    <scope>NUCLEOTIDE SEQUENCE [LARGE SCALE GENOMIC DNA]</scope>
    <source>
        <strain evidence="3">cv. PA1801</strain>
    </source>
</reference>
<evidence type="ECO:0000256" key="1">
    <source>
        <dbReference type="SAM" id="MobiDB-lite"/>
    </source>
</evidence>
<feature type="compositionally biased region" description="Basic residues" evidence="1">
    <location>
        <begin position="70"/>
        <end position="80"/>
    </location>
</feature>
<feature type="compositionally biased region" description="Polar residues" evidence="1">
    <location>
        <begin position="132"/>
        <end position="142"/>
    </location>
</feature>
<evidence type="ECO:0000313" key="3">
    <source>
        <dbReference type="Proteomes" id="UP000325315"/>
    </source>
</evidence>
<dbReference type="Proteomes" id="UP000325315">
    <property type="component" value="Unassembled WGS sequence"/>
</dbReference>
<sequence>MGSCCEYLLDYDSDFLSYLNDIIVYQTNSSKKRRKADAEDSDDNEFGKGRSTKEVESKSLESQKEEFPKGKRKVRKRRRLALQGRGIKDVRRRRKVDFSDDDAGPFSNSSEESMFSDDEIQGSGACPVGSDASASSDEIGSM</sequence>
<name>A0A5B6USR7_9ROSI</name>
<feature type="region of interest" description="Disordered" evidence="1">
    <location>
        <begin position="28"/>
        <end position="142"/>
    </location>
</feature>